<dbReference type="InterPro" id="IPR041698">
    <property type="entry name" value="Methyltransf_25"/>
</dbReference>
<dbReference type="GO" id="GO:0008168">
    <property type="term" value="F:methyltransferase activity"/>
    <property type="evidence" value="ECO:0007669"/>
    <property type="project" value="UniProtKB-KW"/>
</dbReference>
<dbReference type="Pfam" id="PF13649">
    <property type="entry name" value="Methyltransf_25"/>
    <property type="match status" value="1"/>
</dbReference>
<dbReference type="InterPro" id="IPR029063">
    <property type="entry name" value="SAM-dependent_MTases_sf"/>
</dbReference>
<evidence type="ECO:0000259" key="1">
    <source>
        <dbReference type="Pfam" id="PF13649"/>
    </source>
</evidence>
<organism evidence="2 3">
    <name type="scientific">Paenibacillus endophyticus</name>
    <dbReference type="NCBI Taxonomy" id="1294268"/>
    <lineage>
        <taxon>Bacteria</taxon>
        <taxon>Bacillati</taxon>
        <taxon>Bacillota</taxon>
        <taxon>Bacilli</taxon>
        <taxon>Bacillales</taxon>
        <taxon>Paenibacillaceae</taxon>
        <taxon>Paenibacillus</taxon>
    </lineage>
</organism>
<accession>A0A7W5GB48</accession>
<comment type="caution">
    <text evidence="2">The sequence shown here is derived from an EMBL/GenBank/DDBJ whole genome shotgun (WGS) entry which is preliminary data.</text>
</comment>
<evidence type="ECO:0000313" key="3">
    <source>
        <dbReference type="Proteomes" id="UP000518605"/>
    </source>
</evidence>
<evidence type="ECO:0000313" key="2">
    <source>
        <dbReference type="EMBL" id="MBB3153415.1"/>
    </source>
</evidence>
<keyword evidence="3" id="KW-1185">Reference proteome</keyword>
<dbReference type="CDD" id="cd02440">
    <property type="entry name" value="AdoMet_MTases"/>
    <property type="match status" value="1"/>
</dbReference>
<dbReference type="SUPFAM" id="SSF53335">
    <property type="entry name" value="S-adenosyl-L-methionine-dependent methyltransferases"/>
    <property type="match status" value="1"/>
</dbReference>
<feature type="domain" description="Methyltransferase" evidence="1">
    <location>
        <begin position="73"/>
        <end position="166"/>
    </location>
</feature>
<sequence>MSSGRRMGHMSRELRSRSTAEELMDDFSQGGPELSEALRHLRRLNRIFSAAAPTLYGVKQLWAHAGKPRSLSILDVGAGSGDVNRQLLKWADKQGIALAVELVDLTEEACSEARRYYEGEPRIKVVQSDLFGLPEGRADIVTATQFLHHFGEDELPRAARCMLRASRIGVVINDIHRHWLAWAAVWLTARLLSSNRYIVHDGPLSVAKGFRSEDWKKLGQELGIPGKYYSWRPLFRFAAVIDKHQASRGDGAERNDENV</sequence>
<dbReference type="Proteomes" id="UP000518605">
    <property type="component" value="Unassembled WGS sequence"/>
</dbReference>
<dbReference type="EMBL" id="JACHXW010000010">
    <property type="protein sequence ID" value="MBB3153415.1"/>
    <property type="molecule type" value="Genomic_DNA"/>
</dbReference>
<protein>
    <submittedName>
        <fullName evidence="2">2-polyprenyl-3-methyl-5-hydroxy-6-metoxy-1, 4-benzoquinol methylase</fullName>
    </submittedName>
</protein>
<keyword evidence="2" id="KW-0808">Transferase</keyword>
<dbReference type="GO" id="GO:0032259">
    <property type="term" value="P:methylation"/>
    <property type="evidence" value="ECO:0007669"/>
    <property type="project" value="UniProtKB-KW"/>
</dbReference>
<keyword evidence="2" id="KW-0489">Methyltransferase</keyword>
<gene>
    <name evidence="2" type="ORF">FHS16_003477</name>
</gene>
<reference evidence="2 3" key="1">
    <citation type="submission" date="2020-08" db="EMBL/GenBank/DDBJ databases">
        <title>Genomic Encyclopedia of Type Strains, Phase III (KMG-III): the genomes of soil and plant-associated and newly described type strains.</title>
        <authorList>
            <person name="Whitman W."/>
        </authorList>
    </citation>
    <scope>NUCLEOTIDE SEQUENCE [LARGE SCALE GENOMIC DNA]</scope>
    <source>
        <strain evidence="2 3">CECT 8234</strain>
    </source>
</reference>
<name>A0A7W5GB48_9BACL</name>
<proteinExistence type="predicted"/>
<dbReference type="Gene3D" id="3.40.50.150">
    <property type="entry name" value="Vaccinia Virus protein VP39"/>
    <property type="match status" value="1"/>
</dbReference>
<dbReference type="AlphaFoldDB" id="A0A7W5GB48"/>